<dbReference type="GO" id="GO:0022857">
    <property type="term" value="F:transmembrane transporter activity"/>
    <property type="evidence" value="ECO:0007669"/>
    <property type="project" value="InterPro"/>
</dbReference>
<keyword evidence="6" id="KW-0472">Membrane</keyword>
<name>A0A192H1C0_9LACO</name>
<keyword evidence="9" id="KW-1185">Reference proteome</keyword>
<dbReference type="InterPro" id="IPR000390">
    <property type="entry name" value="Small_drug/metabolite_transptr"/>
</dbReference>
<reference evidence="8 9" key="1">
    <citation type="submission" date="2016-03" db="EMBL/GenBank/DDBJ databases">
        <title>Pediococcus and Lactobacillus from brewery environment - whole genome sequencing and assembly.</title>
        <authorList>
            <person name="Behr J."/>
            <person name="Geissler A.J."/>
            <person name="Vogel R.F."/>
        </authorList>
    </citation>
    <scope>NUCLEOTIDE SEQUENCE [LARGE SCALE GENOMIC DNA]</scope>
    <source>
        <strain evidence="8 9">TMW 1.1989</strain>
    </source>
</reference>
<dbReference type="GeneID" id="42982062"/>
<dbReference type="InterPro" id="IPR037185">
    <property type="entry name" value="EmrE-like"/>
</dbReference>
<dbReference type="RefSeq" id="WP_068223316.1">
    <property type="nucleotide sequence ID" value="NZ_CP014623.1"/>
</dbReference>
<evidence type="ECO:0000313" key="9">
    <source>
        <dbReference type="Proteomes" id="UP000078582"/>
    </source>
</evidence>
<dbReference type="STRING" id="375175.AYR53_07330"/>
<dbReference type="PANTHER" id="PTHR30561">
    <property type="entry name" value="SMR FAMILY PROTON-DEPENDENT DRUG EFFLUX TRANSPORTER SUGE"/>
    <property type="match status" value="1"/>
</dbReference>
<dbReference type="KEGG" id="lbt:AYR52_02215"/>
<evidence type="ECO:0000256" key="5">
    <source>
        <dbReference type="ARBA" id="ARBA00022989"/>
    </source>
</evidence>
<dbReference type="Pfam" id="PF00893">
    <property type="entry name" value="Multi_Drug_Res"/>
    <property type="match status" value="1"/>
</dbReference>
<dbReference type="AlphaFoldDB" id="A0A192H1C0"/>
<dbReference type="EMBL" id="CP014873">
    <property type="protein sequence ID" value="ANK62599.1"/>
    <property type="molecule type" value="Genomic_DNA"/>
</dbReference>
<proteinExistence type="inferred from homology"/>
<organism evidence="8 9">
    <name type="scientific">Loigolactobacillus backii</name>
    <dbReference type="NCBI Taxonomy" id="375175"/>
    <lineage>
        <taxon>Bacteria</taxon>
        <taxon>Bacillati</taxon>
        <taxon>Bacillota</taxon>
        <taxon>Bacilli</taxon>
        <taxon>Lactobacillales</taxon>
        <taxon>Lactobacillaceae</taxon>
        <taxon>Loigolactobacillus</taxon>
    </lineage>
</organism>
<evidence type="ECO:0000313" key="8">
    <source>
        <dbReference type="EMBL" id="ANK62599.1"/>
    </source>
</evidence>
<evidence type="ECO:0000256" key="2">
    <source>
        <dbReference type="ARBA" id="ARBA00022448"/>
    </source>
</evidence>
<dbReference type="OrthoDB" id="21828at2"/>
<evidence type="ECO:0000256" key="6">
    <source>
        <dbReference type="ARBA" id="ARBA00023136"/>
    </source>
</evidence>
<evidence type="ECO:0000256" key="7">
    <source>
        <dbReference type="RuleBase" id="RU003942"/>
    </source>
</evidence>
<gene>
    <name evidence="8" type="ORF">AYR53_07330</name>
</gene>
<dbReference type="InterPro" id="IPR045324">
    <property type="entry name" value="Small_multidrug_res"/>
</dbReference>
<keyword evidence="3" id="KW-1003">Cell membrane</keyword>
<dbReference type="GO" id="GO:0005886">
    <property type="term" value="C:plasma membrane"/>
    <property type="evidence" value="ECO:0007669"/>
    <property type="project" value="UniProtKB-SubCell"/>
</dbReference>
<keyword evidence="2" id="KW-0813">Transport</keyword>
<dbReference type="SUPFAM" id="SSF103481">
    <property type="entry name" value="Multidrug resistance efflux transporter EmrE"/>
    <property type="match status" value="1"/>
</dbReference>
<dbReference type="Proteomes" id="UP000078582">
    <property type="component" value="Chromosome"/>
</dbReference>
<keyword evidence="5" id="KW-1133">Transmembrane helix</keyword>
<dbReference type="PANTHER" id="PTHR30561:SF0">
    <property type="entry name" value="GUANIDINIUM EXPORTER"/>
    <property type="match status" value="1"/>
</dbReference>
<dbReference type="FunFam" id="1.10.3730.20:FF:000001">
    <property type="entry name" value="Quaternary ammonium compound resistance transporter SugE"/>
    <property type="match status" value="1"/>
</dbReference>
<accession>A0A192H1C0</accession>
<keyword evidence="4 7" id="KW-0812">Transmembrane</keyword>
<comment type="similarity">
    <text evidence="7">Belongs to the drug/metabolite transporter (DMT) superfamily. Small multidrug resistance (SMR) (TC 2.A.7.1) family.</text>
</comment>
<evidence type="ECO:0000256" key="3">
    <source>
        <dbReference type="ARBA" id="ARBA00022475"/>
    </source>
</evidence>
<evidence type="ECO:0000256" key="1">
    <source>
        <dbReference type="ARBA" id="ARBA00004651"/>
    </source>
</evidence>
<comment type="subcellular location">
    <subcellularLocation>
        <location evidence="1 7">Cell membrane</location>
        <topology evidence="1 7">Multi-pass membrane protein</topology>
    </subcellularLocation>
</comment>
<sequence>MAYISLLIAGLLEVGWATSLEASHGFTQLGPTLLTVFLLVCSFYFLNFALRAFGVGVTYAVFTGIGTAGTSLVGMAILGEPVSVGKLLALGILLLGIIGLELSNGKGERP</sequence>
<evidence type="ECO:0000256" key="4">
    <source>
        <dbReference type="ARBA" id="ARBA00022692"/>
    </source>
</evidence>
<protein>
    <submittedName>
        <fullName evidence="8">Uncharacterized protein</fullName>
    </submittedName>
</protein>
<dbReference type="Gene3D" id="1.10.3730.20">
    <property type="match status" value="1"/>
</dbReference>